<protein>
    <submittedName>
        <fullName evidence="2">Uncharacterized protein</fullName>
    </submittedName>
</protein>
<name>A0A834LAP6_RHOSS</name>
<sequence length="230" mass="25290">MVMVLPPPPPYGPKPESLSHIDLTKLSQSELHALSLCSDFALDLRRPNDAVTPQINPSIFNESASSRRQTYSRFSDLSHSLYTLSRKILYGRDQSITVLYGGGDGGDYGSRSGGGSGGYVGSGRDREFMEMKSKVQKMKRFIEAMGYTDDDSDEFNESPNENHPDASSAHREMTVGNNQVSPEEINLAHRSQPEPTPFPRPNQQADSHHQCEPGSTAAADLAMWKQAEAS</sequence>
<feature type="region of interest" description="Disordered" evidence="1">
    <location>
        <begin position="149"/>
        <end position="215"/>
    </location>
</feature>
<accession>A0A834LAP6</accession>
<reference evidence="2" key="1">
    <citation type="submission" date="2019-11" db="EMBL/GenBank/DDBJ databases">
        <authorList>
            <person name="Liu Y."/>
            <person name="Hou J."/>
            <person name="Li T.-Q."/>
            <person name="Guan C.-H."/>
            <person name="Wu X."/>
            <person name="Wu H.-Z."/>
            <person name="Ling F."/>
            <person name="Zhang R."/>
            <person name="Shi X.-G."/>
            <person name="Ren J.-P."/>
            <person name="Chen E.-F."/>
            <person name="Sun J.-M."/>
        </authorList>
    </citation>
    <scope>NUCLEOTIDE SEQUENCE</scope>
    <source>
        <strain evidence="2">Adult_tree_wgs_1</strain>
        <tissue evidence="2">Leaves</tissue>
    </source>
</reference>
<keyword evidence="3" id="KW-1185">Reference proteome</keyword>
<organism evidence="2 3">
    <name type="scientific">Rhododendron simsii</name>
    <name type="common">Sims's rhododendron</name>
    <dbReference type="NCBI Taxonomy" id="118357"/>
    <lineage>
        <taxon>Eukaryota</taxon>
        <taxon>Viridiplantae</taxon>
        <taxon>Streptophyta</taxon>
        <taxon>Embryophyta</taxon>
        <taxon>Tracheophyta</taxon>
        <taxon>Spermatophyta</taxon>
        <taxon>Magnoliopsida</taxon>
        <taxon>eudicotyledons</taxon>
        <taxon>Gunneridae</taxon>
        <taxon>Pentapetalae</taxon>
        <taxon>asterids</taxon>
        <taxon>Ericales</taxon>
        <taxon>Ericaceae</taxon>
        <taxon>Ericoideae</taxon>
        <taxon>Rhodoreae</taxon>
        <taxon>Rhododendron</taxon>
    </lineage>
</organism>
<feature type="compositionally biased region" description="Basic and acidic residues" evidence="1">
    <location>
        <begin position="160"/>
        <end position="173"/>
    </location>
</feature>
<dbReference type="PANTHER" id="PTHR37701">
    <property type="entry name" value="METHYL-CPG-BINDING DOMAIN-CONTAINING PROTEIN 8"/>
    <property type="match status" value="1"/>
</dbReference>
<proteinExistence type="predicted"/>
<evidence type="ECO:0000313" key="3">
    <source>
        <dbReference type="Proteomes" id="UP000626092"/>
    </source>
</evidence>
<dbReference type="InterPro" id="IPR037472">
    <property type="entry name" value="MBD8"/>
</dbReference>
<dbReference type="AlphaFoldDB" id="A0A834LAP6"/>
<dbReference type="Proteomes" id="UP000626092">
    <property type="component" value="Unassembled WGS sequence"/>
</dbReference>
<dbReference type="PANTHER" id="PTHR37701:SF18">
    <property type="entry name" value="C2H2-TYPE DOMAIN-CONTAINING PROTEIN"/>
    <property type="match status" value="1"/>
</dbReference>
<comment type="caution">
    <text evidence="2">The sequence shown here is derived from an EMBL/GenBank/DDBJ whole genome shotgun (WGS) entry which is preliminary data.</text>
</comment>
<dbReference type="OrthoDB" id="1675150at2759"/>
<gene>
    <name evidence="2" type="ORF">RHSIM_Rhsim11G0125300</name>
</gene>
<evidence type="ECO:0000256" key="1">
    <source>
        <dbReference type="SAM" id="MobiDB-lite"/>
    </source>
</evidence>
<evidence type="ECO:0000313" key="2">
    <source>
        <dbReference type="EMBL" id="KAF7127447.1"/>
    </source>
</evidence>
<dbReference type="EMBL" id="WJXA01000011">
    <property type="protein sequence ID" value="KAF7127447.1"/>
    <property type="molecule type" value="Genomic_DNA"/>
</dbReference>